<evidence type="ECO:0000313" key="1">
    <source>
        <dbReference type="EMBL" id="RVW16535.1"/>
    </source>
</evidence>
<name>A0A438C018_VITVI</name>
<evidence type="ECO:0000313" key="2">
    <source>
        <dbReference type="Proteomes" id="UP000288805"/>
    </source>
</evidence>
<dbReference type="InterPro" id="IPR019734">
    <property type="entry name" value="TPR_rpt"/>
</dbReference>
<organism evidence="1 2">
    <name type="scientific">Vitis vinifera</name>
    <name type="common">Grape</name>
    <dbReference type="NCBI Taxonomy" id="29760"/>
    <lineage>
        <taxon>Eukaryota</taxon>
        <taxon>Viridiplantae</taxon>
        <taxon>Streptophyta</taxon>
        <taxon>Embryophyta</taxon>
        <taxon>Tracheophyta</taxon>
        <taxon>Spermatophyta</taxon>
        <taxon>Magnoliopsida</taxon>
        <taxon>eudicotyledons</taxon>
        <taxon>Gunneridae</taxon>
        <taxon>Pentapetalae</taxon>
        <taxon>rosids</taxon>
        <taxon>Vitales</taxon>
        <taxon>Vitaceae</taxon>
        <taxon>Viteae</taxon>
        <taxon>Vitis</taxon>
    </lineage>
</organism>
<reference evidence="1 2" key="1">
    <citation type="journal article" date="2018" name="PLoS Genet.">
        <title>Population sequencing reveals clonal diversity and ancestral inbreeding in the grapevine cultivar Chardonnay.</title>
        <authorList>
            <person name="Roach M.J."/>
            <person name="Johnson D.L."/>
            <person name="Bohlmann J."/>
            <person name="van Vuuren H.J."/>
            <person name="Jones S.J."/>
            <person name="Pretorius I.S."/>
            <person name="Schmidt S.A."/>
            <person name="Borneman A.R."/>
        </authorList>
    </citation>
    <scope>NUCLEOTIDE SEQUENCE [LARGE SCALE GENOMIC DNA]</scope>
    <source>
        <strain evidence="2">cv. Chardonnay</strain>
        <tissue evidence="1">Leaf</tissue>
    </source>
</reference>
<dbReference type="PANTHER" id="PTHR45181">
    <property type="entry name" value="HEAT SHOCK PROTEIN DNAJ WITH TETRATRICOPEPTIDE REPEAT-CONTAINING PROTEIN"/>
    <property type="match status" value="1"/>
</dbReference>
<protein>
    <submittedName>
        <fullName evidence="1">Uncharacterized protein</fullName>
    </submittedName>
</protein>
<sequence>MKHFNQEGIPEAVEHYTSALSINVESRPFCGNCLCNRAAAHQALGQIADAIADCSLAIALDGSYSKVCLK</sequence>
<dbReference type="Proteomes" id="UP000288805">
    <property type="component" value="Unassembled WGS sequence"/>
</dbReference>
<dbReference type="InterPro" id="IPR011990">
    <property type="entry name" value="TPR-like_helical_dom_sf"/>
</dbReference>
<proteinExistence type="predicted"/>
<dbReference type="AlphaFoldDB" id="A0A438C018"/>
<dbReference type="Gene3D" id="1.25.40.10">
    <property type="entry name" value="Tetratricopeptide repeat domain"/>
    <property type="match status" value="1"/>
</dbReference>
<dbReference type="PANTHER" id="PTHR45181:SF8">
    <property type="entry name" value="HEAT SHOCK PROTEIN DNAJ WITH TETRATRICOPEPTIDE REPEAT-CONTAINING PROTEIN"/>
    <property type="match status" value="1"/>
</dbReference>
<dbReference type="SMART" id="SM00028">
    <property type="entry name" value="TPR"/>
    <property type="match status" value="1"/>
</dbReference>
<dbReference type="EMBL" id="QGNW01002588">
    <property type="protein sequence ID" value="RVW16535.1"/>
    <property type="molecule type" value="Genomic_DNA"/>
</dbReference>
<comment type="caution">
    <text evidence="1">The sequence shown here is derived from an EMBL/GenBank/DDBJ whole genome shotgun (WGS) entry which is preliminary data.</text>
</comment>
<accession>A0A438C018</accession>
<gene>
    <name evidence="1" type="ORF">CK203_069451</name>
</gene>
<dbReference type="SUPFAM" id="SSF48452">
    <property type="entry name" value="TPR-like"/>
    <property type="match status" value="1"/>
</dbReference>